<evidence type="ECO:0000256" key="3">
    <source>
        <dbReference type="ARBA" id="ARBA00022692"/>
    </source>
</evidence>
<name>A0A6J1N316_BICAN</name>
<dbReference type="KEGG" id="bany:112048819"/>
<proteinExistence type="inferred from homology"/>
<feature type="transmembrane region" description="Helical" evidence="7">
    <location>
        <begin position="32"/>
        <end position="56"/>
    </location>
</feature>
<dbReference type="GeneID" id="112048819"/>
<dbReference type="GO" id="GO:0016485">
    <property type="term" value="P:protein processing"/>
    <property type="evidence" value="ECO:0007669"/>
    <property type="project" value="InterPro"/>
</dbReference>
<feature type="transmembrane region" description="Helical" evidence="7">
    <location>
        <begin position="62"/>
        <end position="85"/>
    </location>
</feature>
<gene>
    <name evidence="9" type="primary">LOC112048819</name>
</gene>
<dbReference type="AlphaFoldDB" id="A0A6J1N316"/>
<dbReference type="Pfam" id="PF06105">
    <property type="entry name" value="Aph-1"/>
    <property type="match status" value="1"/>
</dbReference>
<sequence>MTLAEFFSCSLLAFGPPFAMFALTIANDPVRIIIMIAAAFGWLVSFLLSSLIWFAVSPLRSYLAFGMVFAIIMQEACRYGMYLLLRKTEAGLKEISENHEICSNKLEMAYVSGLGFGIMSGAFALVNVLADSVGPGSVGLKGGTEYFFVTSAAMTLCMILLNTFWSVIFFNGMDTKNYPKIMWVIGSHFFVSGLSLLNKKELYVVTILPSYIILIVTVVIAFKCAGGSSKGLIQSFTGRPLVVEN</sequence>
<dbReference type="Proteomes" id="UP001652582">
    <property type="component" value="Chromosome 9"/>
</dbReference>
<reference evidence="9" key="1">
    <citation type="submission" date="2025-08" db="UniProtKB">
        <authorList>
            <consortium name="RefSeq"/>
        </authorList>
    </citation>
    <scope>IDENTIFICATION</scope>
</reference>
<dbReference type="GO" id="GO:0016020">
    <property type="term" value="C:membrane"/>
    <property type="evidence" value="ECO:0007669"/>
    <property type="project" value="UniProtKB-SubCell"/>
</dbReference>
<keyword evidence="5 7" id="KW-1133">Transmembrane helix</keyword>
<protein>
    <submittedName>
        <fullName evidence="9">Gamma-secretase subunit Aph-1</fullName>
    </submittedName>
</protein>
<keyword evidence="4" id="KW-0914">Notch signaling pathway</keyword>
<evidence type="ECO:0000256" key="1">
    <source>
        <dbReference type="ARBA" id="ARBA00004141"/>
    </source>
</evidence>
<evidence type="ECO:0000256" key="5">
    <source>
        <dbReference type="ARBA" id="ARBA00022989"/>
    </source>
</evidence>
<evidence type="ECO:0000313" key="9">
    <source>
        <dbReference type="RefSeq" id="XP_023942255.1"/>
    </source>
</evidence>
<accession>A0A6J1N316</accession>
<feature type="transmembrane region" description="Helical" evidence="7">
    <location>
        <begin position="181"/>
        <end position="197"/>
    </location>
</feature>
<evidence type="ECO:0000256" key="4">
    <source>
        <dbReference type="ARBA" id="ARBA00022976"/>
    </source>
</evidence>
<dbReference type="CTD" id="33467"/>
<dbReference type="InterPro" id="IPR009294">
    <property type="entry name" value="Aph-1"/>
</dbReference>
<keyword evidence="3 7" id="KW-0812">Transmembrane</keyword>
<comment type="subcellular location">
    <subcellularLocation>
        <location evidence="1">Membrane</location>
        <topology evidence="1">Multi-pass membrane protein</topology>
    </subcellularLocation>
</comment>
<evidence type="ECO:0000256" key="2">
    <source>
        <dbReference type="ARBA" id="ARBA00005577"/>
    </source>
</evidence>
<evidence type="ECO:0000256" key="6">
    <source>
        <dbReference type="ARBA" id="ARBA00023136"/>
    </source>
</evidence>
<feature type="transmembrane region" description="Helical" evidence="7">
    <location>
        <begin position="146"/>
        <end position="169"/>
    </location>
</feature>
<evidence type="ECO:0000313" key="8">
    <source>
        <dbReference type="Proteomes" id="UP001652582"/>
    </source>
</evidence>
<evidence type="ECO:0000256" key="7">
    <source>
        <dbReference type="SAM" id="Phobius"/>
    </source>
</evidence>
<organism evidence="8 9">
    <name type="scientific">Bicyclus anynana</name>
    <name type="common">Squinting bush brown butterfly</name>
    <dbReference type="NCBI Taxonomy" id="110368"/>
    <lineage>
        <taxon>Eukaryota</taxon>
        <taxon>Metazoa</taxon>
        <taxon>Ecdysozoa</taxon>
        <taxon>Arthropoda</taxon>
        <taxon>Hexapoda</taxon>
        <taxon>Insecta</taxon>
        <taxon>Pterygota</taxon>
        <taxon>Neoptera</taxon>
        <taxon>Endopterygota</taxon>
        <taxon>Lepidoptera</taxon>
        <taxon>Glossata</taxon>
        <taxon>Ditrysia</taxon>
        <taxon>Papilionoidea</taxon>
        <taxon>Nymphalidae</taxon>
        <taxon>Satyrinae</taxon>
        <taxon>Satyrini</taxon>
        <taxon>Mycalesina</taxon>
        <taxon>Bicyclus</taxon>
    </lineage>
</organism>
<dbReference type="OrthoDB" id="6507463at2759"/>
<comment type="similarity">
    <text evidence="2">Belongs to the APH-1 family.</text>
</comment>
<feature type="transmembrane region" description="Helical" evidence="7">
    <location>
        <begin position="203"/>
        <end position="222"/>
    </location>
</feature>
<feature type="transmembrane region" description="Helical" evidence="7">
    <location>
        <begin position="6"/>
        <end position="25"/>
    </location>
</feature>
<dbReference type="PANTHER" id="PTHR12889">
    <property type="entry name" value="GAMMA-SECRETASE SUBUNIT APH-1"/>
    <property type="match status" value="1"/>
</dbReference>
<dbReference type="GO" id="GO:0007219">
    <property type="term" value="P:Notch signaling pathway"/>
    <property type="evidence" value="ECO:0007669"/>
    <property type="project" value="UniProtKB-KW"/>
</dbReference>
<dbReference type="RefSeq" id="XP_023942255.1">
    <property type="nucleotide sequence ID" value="XM_024086487.2"/>
</dbReference>
<keyword evidence="6 7" id="KW-0472">Membrane</keyword>
<keyword evidence="8" id="KW-1185">Reference proteome</keyword>
<feature type="transmembrane region" description="Helical" evidence="7">
    <location>
        <begin position="106"/>
        <end position="126"/>
    </location>
</feature>